<evidence type="ECO:0000259" key="1">
    <source>
        <dbReference type="PROSITE" id="PS50042"/>
    </source>
</evidence>
<dbReference type="CDD" id="cd00038">
    <property type="entry name" value="CAP_ED"/>
    <property type="match status" value="1"/>
</dbReference>
<dbReference type="GeneID" id="106543938"/>
<dbReference type="Proteomes" id="UP000504617">
    <property type="component" value="Unplaced"/>
</dbReference>
<dbReference type="OrthoDB" id="421051at2759"/>
<name>A0A6I9XIC5_9SAUR</name>
<evidence type="ECO:0000313" key="3">
    <source>
        <dbReference type="RefSeq" id="XP_013915519.1"/>
    </source>
</evidence>
<evidence type="ECO:0000313" key="2">
    <source>
        <dbReference type="Proteomes" id="UP000504617"/>
    </source>
</evidence>
<dbReference type="Pfam" id="PF00027">
    <property type="entry name" value="cNMP_binding"/>
    <property type="match status" value="1"/>
</dbReference>
<dbReference type="AlphaFoldDB" id="A0A6I9XIC5"/>
<feature type="domain" description="Cyclic nucleotide-binding" evidence="1">
    <location>
        <begin position="50"/>
        <end position="104"/>
    </location>
</feature>
<dbReference type="InterPro" id="IPR018490">
    <property type="entry name" value="cNMP-bd_dom_sf"/>
</dbReference>
<keyword evidence="2" id="KW-1185">Reference proteome</keyword>
<dbReference type="PROSITE" id="PS50042">
    <property type="entry name" value="CNMP_BINDING_3"/>
    <property type="match status" value="1"/>
</dbReference>
<accession>A0A6I9XIC5</accession>
<dbReference type="SUPFAM" id="SSF51206">
    <property type="entry name" value="cAMP-binding domain-like"/>
    <property type="match status" value="1"/>
</dbReference>
<reference evidence="3" key="1">
    <citation type="submission" date="2025-08" db="UniProtKB">
        <authorList>
            <consortium name="RefSeq"/>
        </authorList>
    </citation>
    <scope>IDENTIFICATION</scope>
    <source>
        <tissue evidence="3">Skeletal muscle</tissue>
    </source>
</reference>
<dbReference type="RefSeq" id="XP_013915519.1">
    <property type="nucleotide sequence ID" value="XM_014060044.1"/>
</dbReference>
<protein>
    <submittedName>
        <fullName evidence="3">Neuropathy target esterase-like</fullName>
    </submittedName>
</protein>
<organism evidence="2 3">
    <name type="scientific">Thamnophis sirtalis</name>
    <dbReference type="NCBI Taxonomy" id="35019"/>
    <lineage>
        <taxon>Eukaryota</taxon>
        <taxon>Metazoa</taxon>
        <taxon>Chordata</taxon>
        <taxon>Craniata</taxon>
        <taxon>Vertebrata</taxon>
        <taxon>Euteleostomi</taxon>
        <taxon>Lepidosauria</taxon>
        <taxon>Squamata</taxon>
        <taxon>Bifurcata</taxon>
        <taxon>Unidentata</taxon>
        <taxon>Episquamata</taxon>
        <taxon>Toxicofera</taxon>
        <taxon>Serpentes</taxon>
        <taxon>Colubroidea</taxon>
        <taxon>Colubridae</taxon>
        <taxon>Natricinae</taxon>
        <taxon>Thamnophis</taxon>
    </lineage>
</organism>
<gene>
    <name evidence="3" type="primary">LOC106543938</name>
</gene>
<dbReference type="InterPro" id="IPR014710">
    <property type="entry name" value="RmlC-like_jellyroll"/>
</dbReference>
<dbReference type="InterPro" id="IPR000595">
    <property type="entry name" value="cNMP-bd_dom"/>
</dbReference>
<sequence>MNWNVYILQRSSSNLWLLLRIMREQPSVVLSVAHTVAARMSPFVRQMDFAIDWMAVEAGRALYRQGDKSDCTYIVLNGRLRSVIQKANGKKELVGEYGRGDLIGVVSSKCIQPE</sequence>
<dbReference type="KEGG" id="tsr:106543938"/>
<dbReference type="Gene3D" id="2.60.120.10">
    <property type="entry name" value="Jelly Rolls"/>
    <property type="match status" value="1"/>
</dbReference>
<proteinExistence type="predicted"/>